<feature type="signal peptide" evidence="4">
    <location>
        <begin position="1"/>
        <end position="20"/>
    </location>
</feature>
<dbReference type="GO" id="GO:0062129">
    <property type="term" value="C:chitin-based extracellular matrix"/>
    <property type="evidence" value="ECO:0007669"/>
    <property type="project" value="TreeGrafter"/>
</dbReference>
<dbReference type="OrthoDB" id="6515429at2759"/>
<keyword evidence="1 3" id="KW-0193">Cuticle</keyword>
<dbReference type="InterPro" id="IPR031311">
    <property type="entry name" value="CHIT_BIND_RR_consensus"/>
</dbReference>
<keyword evidence="6" id="KW-1185">Reference proteome</keyword>
<accession>A0A921Z6G0</accession>
<keyword evidence="2 4" id="KW-0732">Signal</keyword>
<dbReference type="Proteomes" id="UP000791440">
    <property type="component" value="Unassembled WGS sequence"/>
</dbReference>
<reference evidence="5" key="2">
    <citation type="submission" date="2020-12" db="EMBL/GenBank/DDBJ databases">
        <authorList>
            <person name="Kanost M."/>
        </authorList>
    </citation>
    <scope>NUCLEOTIDE SEQUENCE</scope>
</reference>
<evidence type="ECO:0000256" key="4">
    <source>
        <dbReference type="SAM" id="SignalP"/>
    </source>
</evidence>
<dbReference type="GO" id="GO:0008010">
    <property type="term" value="F:structural constituent of chitin-based larval cuticle"/>
    <property type="evidence" value="ECO:0007669"/>
    <property type="project" value="TreeGrafter"/>
</dbReference>
<dbReference type="PANTHER" id="PTHR10380">
    <property type="entry name" value="CUTICLE PROTEIN"/>
    <property type="match status" value="1"/>
</dbReference>
<evidence type="ECO:0000256" key="3">
    <source>
        <dbReference type="PROSITE-ProRule" id="PRU00497"/>
    </source>
</evidence>
<name>A0A921Z6G0_MANSE</name>
<dbReference type="PANTHER" id="PTHR10380:SF173">
    <property type="entry name" value="CUTICULAR PROTEIN 47EF, ISOFORM C-RELATED"/>
    <property type="match status" value="1"/>
</dbReference>
<evidence type="ECO:0000256" key="1">
    <source>
        <dbReference type="ARBA" id="ARBA00022460"/>
    </source>
</evidence>
<sequence length="112" mass="12173">MKSVILVALAFAAVAVAAPAEPIKILKSSSDVNPDGAYVYNFETENGIVRSENGDVKQVLDAENKPHEVVVMRGSFSYVDPEGKTQLINYYADEFGFHAEGDSIPKVVVARR</sequence>
<gene>
    <name evidence="5" type="ORF">O3G_MSEX007373</name>
</gene>
<feature type="chain" id="PRO_5038324487" evidence="4">
    <location>
        <begin position="21"/>
        <end position="112"/>
    </location>
</feature>
<dbReference type="Pfam" id="PF00379">
    <property type="entry name" value="Chitin_bind_4"/>
    <property type="match status" value="1"/>
</dbReference>
<dbReference type="EMBL" id="JH668414">
    <property type="protein sequence ID" value="KAG6451784.1"/>
    <property type="molecule type" value="Genomic_DNA"/>
</dbReference>
<dbReference type="InterPro" id="IPR050468">
    <property type="entry name" value="Cuticle_Struct_Prot"/>
</dbReference>
<protein>
    <submittedName>
        <fullName evidence="5">Uncharacterized protein</fullName>
    </submittedName>
</protein>
<evidence type="ECO:0000313" key="6">
    <source>
        <dbReference type="Proteomes" id="UP000791440"/>
    </source>
</evidence>
<dbReference type="PRINTS" id="PR00947">
    <property type="entry name" value="CUTICLE"/>
</dbReference>
<evidence type="ECO:0000313" key="5">
    <source>
        <dbReference type="EMBL" id="KAG6451785.1"/>
    </source>
</evidence>
<dbReference type="AlphaFoldDB" id="A0A921Z6G0"/>
<dbReference type="PROSITE" id="PS51155">
    <property type="entry name" value="CHIT_BIND_RR_2"/>
    <property type="match status" value="1"/>
</dbReference>
<reference evidence="5" key="1">
    <citation type="journal article" date="2016" name="Insect Biochem. Mol. Biol.">
        <title>Multifaceted biological insights from a draft genome sequence of the tobacco hornworm moth, Manduca sexta.</title>
        <authorList>
            <person name="Kanost M.R."/>
            <person name="Arrese E.L."/>
            <person name="Cao X."/>
            <person name="Chen Y.R."/>
            <person name="Chellapilla S."/>
            <person name="Goldsmith M.R."/>
            <person name="Grosse-Wilde E."/>
            <person name="Heckel D.G."/>
            <person name="Herndon N."/>
            <person name="Jiang H."/>
            <person name="Papanicolaou A."/>
            <person name="Qu J."/>
            <person name="Soulages J.L."/>
            <person name="Vogel H."/>
            <person name="Walters J."/>
            <person name="Waterhouse R.M."/>
            <person name="Ahn S.J."/>
            <person name="Almeida F.C."/>
            <person name="An C."/>
            <person name="Aqrawi P."/>
            <person name="Bretschneider A."/>
            <person name="Bryant W.B."/>
            <person name="Bucks S."/>
            <person name="Chao H."/>
            <person name="Chevignon G."/>
            <person name="Christen J.M."/>
            <person name="Clarke D.F."/>
            <person name="Dittmer N.T."/>
            <person name="Ferguson L.C.F."/>
            <person name="Garavelou S."/>
            <person name="Gordon K.H.J."/>
            <person name="Gunaratna R.T."/>
            <person name="Han Y."/>
            <person name="Hauser F."/>
            <person name="He Y."/>
            <person name="Heidel-Fischer H."/>
            <person name="Hirsh A."/>
            <person name="Hu Y."/>
            <person name="Jiang H."/>
            <person name="Kalra D."/>
            <person name="Klinner C."/>
            <person name="Konig C."/>
            <person name="Kovar C."/>
            <person name="Kroll A.R."/>
            <person name="Kuwar S.S."/>
            <person name="Lee S.L."/>
            <person name="Lehman R."/>
            <person name="Li K."/>
            <person name="Li Z."/>
            <person name="Liang H."/>
            <person name="Lovelace S."/>
            <person name="Lu Z."/>
            <person name="Mansfield J.H."/>
            <person name="McCulloch K.J."/>
            <person name="Mathew T."/>
            <person name="Morton B."/>
            <person name="Muzny D.M."/>
            <person name="Neunemann D."/>
            <person name="Ongeri F."/>
            <person name="Pauchet Y."/>
            <person name="Pu L.L."/>
            <person name="Pyrousis I."/>
            <person name="Rao X.J."/>
            <person name="Redding A."/>
            <person name="Roesel C."/>
            <person name="Sanchez-Gracia A."/>
            <person name="Schaack S."/>
            <person name="Shukla A."/>
            <person name="Tetreau G."/>
            <person name="Wang Y."/>
            <person name="Xiong G.H."/>
            <person name="Traut W."/>
            <person name="Walsh T.K."/>
            <person name="Worley K.C."/>
            <person name="Wu D."/>
            <person name="Wu W."/>
            <person name="Wu Y.Q."/>
            <person name="Zhang X."/>
            <person name="Zou Z."/>
            <person name="Zucker H."/>
            <person name="Briscoe A.D."/>
            <person name="Burmester T."/>
            <person name="Clem R.J."/>
            <person name="Feyereisen R."/>
            <person name="Grimmelikhuijzen C.J.P."/>
            <person name="Hamodrakas S.J."/>
            <person name="Hansson B.S."/>
            <person name="Huguet E."/>
            <person name="Jermiin L.S."/>
            <person name="Lan Q."/>
            <person name="Lehman H.K."/>
            <person name="Lorenzen M."/>
            <person name="Merzendorfer H."/>
            <person name="Michalopoulos I."/>
            <person name="Morton D.B."/>
            <person name="Muthukrishnan S."/>
            <person name="Oakeshott J.G."/>
            <person name="Palmer W."/>
            <person name="Park Y."/>
            <person name="Passarelli A.L."/>
            <person name="Rozas J."/>
            <person name="Schwartz L.M."/>
            <person name="Smith W."/>
            <person name="Southgate A."/>
            <person name="Vilcinskas A."/>
            <person name="Vogt R."/>
            <person name="Wang P."/>
            <person name="Werren J."/>
            <person name="Yu X.Q."/>
            <person name="Zhou J.J."/>
            <person name="Brown S.J."/>
            <person name="Scherer S.E."/>
            <person name="Richards S."/>
            <person name="Blissard G.W."/>
        </authorList>
    </citation>
    <scope>NUCLEOTIDE SEQUENCE</scope>
</reference>
<organism evidence="5 6">
    <name type="scientific">Manduca sexta</name>
    <name type="common">Tobacco hawkmoth</name>
    <name type="synonym">Tobacco hornworm</name>
    <dbReference type="NCBI Taxonomy" id="7130"/>
    <lineage>
        <taxon>Eukaryota</taxon>
        <taxon>Metazoa</taxon>
        <taxon>Ecdysozoa</taxon>
        <taxon>Arthropoda</taxon>
        <taxon>Hexapoda</taxon>
        <taxon>Insecta</taxon>
        <taxon>Pterygota</taxon>
        <taxon>Neoptera</taxon>
        <taxon>Endopterygota</taxon>
        <taxon>Lepidoptera</taxon>
        <taxon>Glossata</taxon>
        <taxon>Ditrysia</taxon>
        <taxon>Bombycoidea</taxon>
        <taxon>Sphingidae</taxon>
        <taxon>Sphinginae</taxon>
        <taxon>Sphingini</taxon>
        <taxon>Manduca</taxon>
    </lineage>
</organism>
<dbReference type="EMBL" id="JH668414">
    <property type="protein sequence ID" value="KAG6451785.1"/>
    <property type="molecule type" value="Genomic_DNA"/>
</dbReference>
<dbReference type="PROSITE" id="PS00233">
    <property type="entry name" value="CHIT_BIND_RR_1"/>
    <property type="match status" value="1"/>
</dbReference>
<evidence type="ECO:0000256" key="2">
    <source>
        <dbReference type="ARBA" id="ARBA00022729"/>
    </source>
</evidence>
<proteinExistence type="predicted"/>
<dbReference type="InterPro" id="IPR000618">
    <property type="entry name" value="Insect_cuticle"/>
</dbReference>
<comment type="caution">
    <text evidence="5">The sequence shown here is derived from an EMBL/GenBank/DDBJ whole genome shotgun (WGS) entry which is preliminary data.</text>
</comment>